<dbReference type="InterPro" id="IPR003305">
    <property type="entry name" value="CenC_carb-bd"/>
</dbReference>
<keyword evidence="1" id="KW-0378">Hydrolase</keyword>
<dbReference type="SUPFAM" id="SSF49785">
    <property type="entry name" value="Galactose-binding domain-like"/>
    <property type="match status" value="1"/>
</dbReference>
<name>A0ABR2N161_9ASPA</name>
<comment type="caution">
    <text evidence="3">The sequence shown here is derived from an EMBL/GenBank/DDBJ whole genome shotgun (WGS) entry which is preliminary data.</text>
</comment>
<dbReference type="PANTHER" id="PTHR31490:SF3">
    <property type="entry name" value="GLYCOSYL HYDROLASE FAMILY 10 PROTEIN"/>
    <property type="match status" value="1"/>
</dbReference>
<reference evidence="3 4" key="1">
    <citation type="journal article" date="2022" name="Nat. Plants">
        <title>Genomes of leafy and leafless Platanthera orchids illuminate the evolution of mycoheterotrophy.</title>
        <authorList>
            <person name="Li M.H."/>
            <person name="Liu K.W."/>
            <person name="Li Z."/>
            <person name="Lu H.C."/>
            <person name="Ye Q.L."/>
            <person name="Zhang D."/>
            <person name="Wang J.Y."/>
            <person name="Li Y.F."/>
            <person name="Zhong Z.M."/>
            <person name="Liu X."/>
            <person name="Yu X."/>
            <person name="Liu D.K."/>
            <person name="Tu X.D."/>
            <person name="Liu B."/>
            <person name="Hao Y."/>
            <person name="Liao X.Y."/>
            <person name="Jiang Y.T."/>
            <person name="Sun W.H."/>
            <person name="Chen J."/>
            <person name="Chen Y.Q."/>
            <person name="Ai Y."/>
            <person name="Zhai J.W."/>
            <person name="Wu S.S."/>
            <person name="Zhou Z."/>
            <person name="Hsiao Y.Y."/>
            <person name="Wu W.L."/>
            <person name="Chen Y.Y."/>
            <person name="Lin Y.F."/>
            <person name="Hsu J.L."/>
            <person name="Li C.Y."/>
            <person name="Wang Z.W."/>
            <person name="Zhao X."/>
            <person name="Zhong W.Y."/>
            <person name="Ma X.K."/>
            <person name="Ma L."/>
            <person name="Huang J."/>
            <person name="Chen G.Z."/>
            <person name="Huang M.Z."/>
            <person name="Huang L."/>
            <person name="Peng D.H."/>
            <person name="Luo Y.B."/>
            <person name="Zou S.Q."/>
            <person name="Chen S.P."/>
            <person name="Lan S."/>
            <person name="Tsai W.C."/>
            <person name="Van de Peer Y."/>
            <person name="Liu Z.J."/>
        </authorList>
    </citation>
    <scope>NUCLEOTIDE SEQUENCE [LARGE SCALE GENOMIC DNA]</scope>
    <source>
        <strain evidence="3">Lor288</strain>
    </source>
</reference>
<dbReference type="InterPro" id="IPR044846">
    <property type="entry name" value="GH10"/>
</dbReference>
<organism evidence="3 4">
    <name type="scientific">Platanthera guangdongensis</name>
    <dbReference type="NCBI Taxonomy" id="2320717"/>
    <lineage>
        <taxon>Eukaryota</taxon>
        <taxon>Viridiplantae</taxon>
        <taxon>Streptophyta</taxon>
        <taxon>Embryophyta</taxon>
        <taxon>Tracheophyta</taxon>
        <taxon>Spermatophyta</taxon>
        <taxon>Magnoliopsida</taxon>
        <taxon>Liliopsida</taxon>
        <taxon>Asparagales</taxon>
        <taxon>Orchidaceae</taxon>
        <taxon>Orchidoideae</taxon>
        <taxon>Orchideae</taxon>
        <taxon>Orchidinae</taxon>
        <taxon>Platanthera</taxon>
    </lineage>
</organism>
<dbReference type="InterPro" id="IPR008979">
    <property type="entry name" value="Galactose-bd-like_sf"/>
</dbReference>
<proteinExistence type="predicted"/>
<gene>
    <name evidence="3" type="ORF">KSP40_PGU004487</name>
</gene>
<dbReference type="PANTHER" id="PTHR31490">
    <property type="entry name" value="GLYCOSYL HYDROLASE"/>
    <property type="match status" value="1"/>
</dbReference>
<dbReference type="EMBL" id="JBBWWR010000002">
    <property type="protein sequence ID" value="KAK8970157.1"/>
    <property type="molecule type" value="Genomic_DNA"/>
</dbReference>
<dbReference type="Pfam" id="PF02018">
    <property type="entry name" value="CBM_4_9"/>
    <property type="match status" value="1"/>
</dbReference>
<sequence>MYIYWQRGEVSVHSIVSQKANIILNHDFSGGLQFWHANCCYAYVASGVSDHLTGAAPHLGETYYSVVTNRTECWQGLEQDITGRVSIGMKYDVSAFVRVHGNLDGLYEAQATLRLENSDSSVSYLFIGRKTVKKDGWEKLKGSFTLTSLPRRVVFYLEGPPPGMDMLIDSVIGMKDDMHSSVFLPPSLL</sequence>
<protein>
    <recommendedName>
        <fullName evidence="2">CBM-cenC domain-containing protein</fullName>
    </recommendedName>
</protein>
<feature type="domain" description="CBM-cenC" evidence="2">
    <location>
        <begin position="20"/>
        <end position="161"/>
    </location>
</feature>
<keyword evidence="4" id="KW-1185">Reference proteome</keyword>
<evidence type="ECO:0000259" key="2">
    <source>
        <dbReference type="Pfam" id="PF02018"/>
    </source>
</evidence>
<evidence type="ECO:0000313" key="4">
    <source>
        <dbReference type="Proteomes" id="UP001412067"/>
    </source>
</evidence>
<accession>A0ABR2N161</accession>
<evidence type="ECO:0000256" key="1">
    <source>
        <dbReference type="ARBA" id="ARBA00022801"/>
    </source>
</evidence>
<evidence type="ECO:0000313" key="3">
    <source>
        <dbReference type="EMBL" id="KAK8970157.1"/>
    </source>
</evidence>
<dbReference type="Proteomes" id="UP001412067">
    <property type="component" value="Unassembled WGS sequence"/>
</dbReference>
<dbReference type="Gene3D" id="2.60.120.260">
    <property type="entry name" value="Galactose-binding domain-like"/>
    <property type="match status" value="1"/>
</dbReference>